<reference evidence="2 3" key="1">
    <citation type="submission" date="2019-01" db="EMBL/GenBank/DDBJ databases">
        <authorList>
            <person name="Chen W.-M."/>
        </authorList>
    </citation>
    <scope>NUCLEOTIDE SEQUENCE [LARGE SCALE GENOMIC DNA]</scope>
    <source>
        <strain evidence="2 3">HPM-16</strain>
    </source>
</reference>
<sequence>MLSPIKYWPFVAASLAIGLVYFIYTELQEKAVLESELQQMKDSQQLETKVDRVLESQLAEQRKSTQTITARVRHEADTSTNGRLSDEFVRGVMCANGLLIETACSDSRTIP</sequence>
<protein>
    <submittedName>
        <fullName evidence="2">Uncharacterized protein</fullName>
    </submittedName>
</protein>
<evidence type="ECO:0000313" key="2">
    <source>
        <dbReference type="EMBL" id="RVU32708.1"/>
    </source>
</evidence>
<proteinExistence type="predicted"/>
<accession>A0A437QDS4</accession>
<dbReference type="AlphaFoldDB" id="A0A437QDS4"/>
<dbReference type="EMBL" id="SACQ01000001">
    <property type="protein sequence ID" value="RVU32708.1"/>
    <property type="molecule type" value="Genomic_DNA"/>
</dbReference>
<comment type="caution">
    <text evidence="2">The sequence shown here is derived from an EMBL/GenBank/DDBJ whole genome shotgun (WGS) entry which is preliminary data.</text>
</comment>
<gene>
    <name evidence="2" type="ORF">EOE65_03370</name>
</gene>
<feature type="transmembrane region" description="Helical" evidence="1">
    <location>
        <begin position="6"/>
        <end position="24"/>
    </location>
</feature>
<keyword evidence="1" id="KW-0472">Membrane</keyword>
<keyword evidence="1" id="KW-1133">Transmembrane helix</keyword>
<dbReference type="Proteomes" id="UP000282818">
    <property type="component" value="Unassembled WGS sequence"/>
</dbReference>
<evidence type="ECO:0000313" key="3">
    <source>
        <dbReference type="Proteomes" id="UP000282818"/>
    </source>
</evidence>
<dbReference type="RefSeq" id="WP_127692876.1">
    <property type="nucleotide sequence ID" value="NZ_SACQ01000001.1"/>
</dbReference>
<name>A0A437QDS4_9GAMM</name>
<keyword evidence="1" id="KW-0812">Transmembrane</keyword>
<organism evidence="2 3">
    <name type="scientific">Neptunomonas marina</name>
    <dbReference type="NCBI Taxonomy" id="1815562"/>
    <lineage>
        <taxon>Bacteria</taxon>
        <taxon>Pseudomonadati</taxon>
        <taxon>Pseudomonadota</taxon>
        <taxon>Gammaproteobacteria</taxon>
        <taxon>Oceanospirillales</taxon>
        <taxon>Oceanospirillaceae</taxon>
        <taxon>Neptunomonas</taxon>
    </lineage>
</organism>
<evidence type="ECO:0000256" key="1">
    <source>
        <dbReference type="SAM" id="Phobius"/>
    </source>
</evidence>
<keyword evidence="3" id="KW-1185">Reference proteome</keyword>